<evidence type="ECO:0000256" key="8">
    <source>
        <dbReference type="SAM" id="Phobius"/>
    </source>
</evidence>
<dbReference type="Proteomes" id="UP000326702">
    <property type="component" value="Chromosome"/>
</dbReference>
<dbReference type="InterPro" id="IPR013656">
    <property type="entry name" value="PAS_4"/>
</dbReference>
<comment type="subcellular location">
    <subcellularLocation>
        <location evidence="2">Cell membrane</location>
    </subcellularLocation>
</comment>
<dbReference type="Gene3D" id="3.30.450.20">
    <property type="entry name" value="PAS domain"/>
    <property type="match status" value="1"/>
</dbReference>
<keyword evidence="8" id="KW-0472">Membrane</keyword>
<dbReference type="PRINTS" id="PR00344">
    <property type="entry name" value="BCTRLSENSOR"/>
</dbReference>
<dbReference type="PANTHER" id="PTHR43711">
    <property type="entry name" value="TWO-COMPONENT HISTIDINE KINASE"/>
    <property type="match status" value="1"/>
</dbReference>
<dbReference type="InterPro" id="IPR000014">
    <property type="entry name" value="PAS"/>
</dbReference>
<evidence type="ECO:0000259" key="10">
    <source>
        <dbReference type="PROSITE" id="PS50113"/>
    </source>
</evidence>
<dbReference type="InterPro" id="IPR050736">
    <property type="entry name" value="Sensor_HK_Regulatory"/>
</dbReference>
<dbReference type="GO" id="GO:0005886">
    <property type="term" value="C:plasma membrane"/>
    <property type="evidence" value="ECO:0007669"/>
    <property type="project" value="UniProtKB-SubCell"/>
</dbReference>
<dbReference type="Pfam" id="PF00512">
    <property type="entry name" value="HisKA"/>
    <property type="match status" value="1"/>
</dbReference>
<evidence type="ECO:0000313" key="12">
    <source>
        <dbReference type="Proteomes" id="UP000326702"/>
    </source>
</evidence>
<dbReference type="InterPro" id="IPR036097">
    <property type="entry name" value="HisK_dim/P_sf"/>
</dbReference>
<feature type="transmembrane region" description="Helical" evidence="8">
    <location>
        <begin position="125"/>
        <end position="144"/>
    </location>
</feature>
<gene>
    <name evidence="11" type="primary">phoR</name>
    <name evidence="11" type="ORF">KDY119_02235</name>
</gene>
<feature type="transmembrane region" description="Helical" evidence="8">
    <location>
        <begin position="50"/>
        <end position="69"/>
    </location>
</feature>
<feature type="domain" description="PAC" evidence="10">
    <location>
        <begin position="288"/>
        <end position="342"/>
    </location>
</feature>
<dbReference type="CDD" id="cd00130">
    <property type="entry name" value="PAS"/>
    <property type="match status" value="1"/>
</dbReference>
<evidence type="ECO:0000259" key="9">
    <source>
        <dbReference type="PROSITE" id="PS50109"/>
    </source>
</evidence>
<dbReference type="InterPro" id="IPR036890">
    <property type="entry name" value="HATPase_C_sf"/>
</dbReference>
<accession>A0A5P9QBV1</accession>
<dbReference type="OrthoDB" id="9757990at2"/>
<dbReference type="Pfam" id="PF08448">
    <property type="entry name" value="PAS_4"/>
    <property type="match status" value="1"/>
</dbReference>
<keyword evidence="8" id="KW-0812">Transmembrane</keyword>
<dbReference type="InterPro" id="IPR003594">
    <property type="entry name" value="HATPase_dom"/>
</dbReference>
<organism evidence="11 12">
    <name type="scientific">Luteimicrobium xylanilyticum</name>
    <dbReference type="NCBI Taxonomy" id="1133546"/>
    <lineage>
        <taxon>Bacteria</taxon>
        <taxon>Bacillati</taxon>
        <taxon>Actinomycetota</taxon>
        <taxon>Actinomycetes</taxon>
        <taxon>Micrococcales</taxon>
        <taxon>Luteimicrobium</taxon>
    </lineage>
</organism>
<dbReference type="PROSITE" id="PS50113">
    <property type="entry name" value="PAC"/>
    <property type="match status" value="1"/>
</dbReference>
<dbReference type="RefSeq" id="WP_051136480.1">
    <property type="nucleotide sequence ID" value="NZ_BAABIH010000017.1"/>
</dbReference>
<dbReference type="InterPro" id="IPR004358">
    <property type="entry name" value="Sig_transdc_His_kin-like_C"/>
</dbReference>
<dbReference type="SUPFAM" id="SSF55874">
    <property type="entry name" value="ATPase domain of HSP90 chaperone/DNA topoisomerase II/histidine kinase"/>
    <property type="match status" value="1"/>
</dbReference>
<reference evidence="11 12" key="1">
    <citation type="submission" date="2019-10" db="EMBL/GenBank/DDBJ databases">
        <title>Genome sequence of Luteimicrobium xylanilyticum HY-24.</title>
        <authorList>
            <person name="Kim D.Y."/>
            <person name="Park H.-Y."/>
        </authorList>
    </citation>
    <scope>NUCLEOTIDE SEQUENCE [LARGE SCALE GENOMIC DNA]</scope>
    <source>
        <strain evidence="11 12">HY-24</strain>
    </source>
</reference>
<dbReference type="PROSITE" id="PS50109">
    <property type="entry name" value="HIS_KIN"/>
    <property type="match status" value="1"/>
</dbReference>
<dbReference type="SMART" id="SM00387">
    <property type="entry name" value="HATPase_c"/>
    <property type="match status" value="1"/>
</dbReference>
<keyword evidence="5 11" id="KW-0808">Transferase</keyword>
<keyword evidence="6 11" id="KW-0418">Kinase</keyword>
<keyword evidence="8" id="KW-1133">Transmembrane helix</keyword>
<dbReference type="AlphaFoldDB" id="A0A5P9QBV1"/>
<evidence type="ECO:0000313" key="11">
    <source>
        <dbReference type="EMBL" id="QFU98716.1"/>
    </source>
</evidence>
<dbReference type="InterPro" id="IPR003661">
    <property type="entry name" value="HisK_dim/P_dom"/>
</dbReference>
<dbReference type="CDD" id="cd00082">
    <property type="entry name" value="HisKA"/>
    <property type="match status" value="1"/>
</dbReference>
<keyword evidence="12" id="KW-1185">Reference proteome</keyword>
<dbReference type="GO" id="GO:0000155">
    <property type="term" value="F:phosphorelay sensor kinase activity"/>
    <property type="evidence" value="ECO:0007669"/>
    <property type="project" value="InterPro"/>
</dbReference>
<dbReference type="CDD" id="cd00075">
    <property type="entry name" value="HATPase"/>
    <property type="match status" value="1"/>
</dbReference>
<dbReference type="SUPFAM" id="SSF55785">
    <property type="entry name" value="PYP-like sensor domain (PAS domain)"/>
    <property type="match status" value="1"/>
</dbReference>
<sequence>MSTPSWLDVLEARAARWFEPDAVGFRQAPFTIGFAVVLVTVVVDPAPSRPVLLAVSAVLVAGVQLVGSLGPWQRWPRSRQDALALTQMAALVVLELGSGEVTSFFNVLLFLPVVGLALQPGARGLVLAVVGVLVVSFVPVLVHVARPEAAPPTTRAIVVVLIGTFVAIGSYGITERLRERTEALAAARDELAVMAERLRGSRDLMQSMVAAATEQAVIGTDRDGKVVACSPGAGTVLGREVAEIMEADVVDLFDADQLRERRRELGLPDDATSRERAIMGVAVDGKSERREWTFTLPDGTARQVELVITPRPALDVANGEGGYLIVGTDVTEERRAQRLQDEFVGLVSHELRTPLSSILGYVDLLRLDADGLSDEQLGYVDVVDRNAHRLLRLVNDLLLGVQVAAGTFELAAERTDASEVVRRSVANLAPTADAAGVDVTVDVPERMPFVSDPERLGQVVENILANAVKFTPRGGQVRVSLRRGADVTVLPPEGSDPPGPDDAWLSVADDGPGMTRDEVRHVSERFFRARSAQRKRVSGLGLGLPIVATIVEAHGGYVDIDSTPGAGTTVVVDLRPLAPARGTPPGRAS</sequence>
<evidence type="ECO:0000256" key="7">
    <source>
        <dbReference type="ARBA" id="ARBA00023012"/>
    </source>
</evidence>
<dbReference type="Gene3D" id="3.30.565.10">
    <property type="entry name" value="Histidine kinase-like ATPase, C-terminal domain"/>
    <property type="match status" value="1"/>
</dbReference>
<dbReference type="KEGG" id="lxl:KDY119_02235"/>
<evidence type="ECO:0000256" key="5">
    <source>
        <dbReference type="ARBA" id="ARBA00022679"/>
    </source>
</evidence>
<feature type="domain" description="Histidine kinase" evidence="9">
    <location>
        <begin position="346"/>
        <end position="578"/>
    </location>
</feature>
<dbReference type="Gene3D" id="1.10.287.130">
    <property type="match status" value="1"/>
</dbReference>
<keyword evidence="4" id="KW-0597">Phosphoprotein</keyword>
<evidence type="ECO:0000256" key="6">
    <source>
        <dbReference type="ARBA" id="ARBA00022777"/>
    </source>
</evidence>
<evidence type="ECO:0000256" key="1">
    <source>
        <dbReference type="ARBA" id="ARBA00000085"/>
    </source>
</evidence>
<dbReference type="InterPro" id="IPR005467">
    <property type="entry name" value="His_kinase_dom"/>
</dbReference>
<dbReference type="Pfam" id="PF02518">
    <property type="entry name" value="HATPase_c"/>
    <property type="match status" value="1"/>
</dbReference>
<evidence type="ECO:0000256" key="4">
    <source>
        <dbReference type="ARBA" id="ARBA00022553"/>
    </source>
</evidence>
<dbReference type="EMBL" id="CP045529">
    <property type="protein sequence ID" value="QFU98716.1"/>
    <property type="molecule type" value="Genomic_DNA"/>
</dbReference>
<dbReference type="SMART" id="SM00388">
    <property type="entry name" value="HisKA"/>
    <property type="match status" value="1"/>
</dbReference>
<dbReference type="PANTHER" id="PTHR43711:SF1">
    <property type="entry name" value="HISTIDINE KINASE 1"/>
    <property type="match status" value="1"/>
</dbReference>
<name>A0A5P9QBV1_9MICO</name>
<dbReference type="InterPro" id="IPR035965">
    <property type="entry name" value="PAS-like_dom_sf"/>
</dbReference>
<comment type="catalytic activity">
    <reaction evidence="1">
        <text>ATP + protein L-histidine = ADP + protein N-phospho-L-histidine.</text>
        <dbReference type="EC" id="2.7.13.3"/>
    </reaction>
</comment>
<feature type="transmembrane region" description="Helical" evidence="8">
    <location>
        <begin position="156"/>
        <end position="174"/>
    </location>
</feature>
<dbReference type="EC" id="2.7.13.3" evidence="3"/>
<feature type="transmembrane region" description="Helical" evidence="8">
    <location>
        <begin position="89"/>
        <end position="118"/>
    </location>
</feature>
<dbReference type="SUPFAM" id="SSF47384">
    <property type="entry name" value="Homodimeric domain of signal transducing histidine kinase"/>
    <property type="match status" value="1"/>
</dbReference>
<evidence type="ECO:0000256" key="2">
    <source>
        <dbReference type="ARBA" id="ARBA00004236"/>
    </source>
</evidence>
<keyword evidence="7" id="KW-0902">Two-component regulatory system</keyword>
<evidence type="ECO:0000256" key="3">
    <source>
        <dbReference type="ARBA" id="ARBA00012438"/>
    </source>
</evidence>
<proteinExistence type="predicted"/>
<dbReference type="InterPro" id="IPR000700">
    <property type="entry name" value="PAS-assoc_C"/>
</dbReference>
<protein>
    <recommendedName>
        <fullName evidence="3">histidine kinase</fullName>
        <ecNumber evidence="3">2.7.13.3</ecNumber>
    </recommendedName>
</protein>